<evidence type="ECO:0000313" key="2">
    <source>
        <dbReference type="Proteomes" id="UP000217790"/>
    </source>
</evidence>
<gene>
    <name evidence="1" type="ORF">ARMGADRAFT_1016840</name>
</gene>
<accession>A0A2H3D963</accession>
<reference evidence="2" key="1">
    <citation type="journal article" date="2017" name="Nat. Ecol. Evol.">
        <title>Genome expansion and lineage-specific genetic innovations in the forest pathogenic fungi Armillaria.</title>
        <authorList>
            <person name="Sipos G."/>
            <person name="Prasanna A.N."/>
            <person name="Walter M.C."/>
            <person name="O'Connor E."/>
            <person name="Balint B."/>
            <person name="Krizsan K."/>
            <person name="Kiss B."/>
            <person name="Hess J."/>
            <person name="Varga T."/>
            <person name="Slot J."/>
            <person name="Riley R."/>
            <person name="Boka B."/>
            <person name="Rigling D."/>
            <person name="Barry K."/>
            <person name="Lee J."/>
            <person name="Mihaltcheva S."/>
            <person name="LaButti K."/>
            <person name="Lipzen A."/>
            <person name="Waldron R."/>
            <person name="Moloney N.M."/>
            <person name="Sperisen C."/>
            <person name="Kredics L."/>
            <person name="Vagvoelgyi C."/>
            <person name="Patrignani A."/>
            <person name="Fitzpatrick D."/>
            <person name="Nagy I."/>
            <person name="Doyle S."/>
            <person name="Anderson J.B."/>
            <person name="Grigoriev I.V."/>
            <person name="Gueldener U."/>
            <person name="Muensterkoetter M."/>
            <person name="Nagy L.G."/>
        </authorList>
    </citation>
    <scope>NUCLEOTIDE SEQUENCE [LARGE SCALE GENOMIC DNA]</scope>
    <source>
        <strain evidence="2">Ar21-2</strain>
    </source>
</reference>
<name>A0A2H3D963_ARMGA</name>
<dbReference type="AlphaFoldDB" id="A0A2H3D963"/>
<dbReference type="EMBL" id="KZ293679">
    <property type="protein sequence ID" value="PBK87378.1"/>
    <property type="molecule type" value="Genomic_DNA"/>
</dbReference>
<protein>
    <submittedName>
        <fullName evidence="1">Uncharacterized protein</fullName>
    </submittedName>
</protein>
<dbReference type="InParanoid" id="A0A2H3D963"/>
<sequence>MARVLTQSSSRRGGTLGQAPTYTTTLPLGPFFSDADLFFRVRNSTVMSSSNINTVRGAIVSTLKQRTITFPRIARILSSFNASSSASGILRWIAELGEEVVVALKGIQAMHQ</sequence>
<evidence type="ECO:0000313" key="1">
    <source>
        <dbReference type="EMBL" id="PBK87378.1"/>
    </source>
</evidence>
<keyword evidence="2" id="KW-1185">Reference proteome</keyword>
<proteinExistence type="predicted"/>
<organism evidence="1 2">
    <name type="scientific">Armillaria gallica</name>
    <name type="common">Bulbous honey fungus</name>
    <name type="synonym">Armillaria bulbosa</name>
    <dbReference type="NCBI Taxonomy" id="47427"/>
    <lineage>
        <taxon>Eukaryota</taxon>
        <taxon>Fungi</taxon>
        <taxon>Dikarya</taxon>
        <taxon>Basidiomycota</taxon>
        <taxon>Agaricomycotina</taxon>
        <taxon>Agaricomycetes</taxon>
        <taxon>Agaricomycetidae</taxon>
        <taxon>Agaricales</taxon>
        <taxon>Marasmiineae</taxon>
        <taxon>Physalacriaceae</taxon>
        <taxon>Armillaria</taxon>
    </lineage>
</organism>
<dbReference type="OrthoDB" id="3095304at2759"/>
<dbReference type="Proteomes" id="UP000217790">
    <property type="component" value="Unassembled WGS sequence"/>
</dbReference>